<dbReference type="EMBL" id="MGDI01000014">
    <property type="protein sequence ID" value="OGL54337.1"/>
    <property type="molecule type" value="Genomic_DNA"/>
</dbReference>
<name>A0A1F7SMA7_9BACT</name>
<dbReference type="PANTHER" id="PTHR42663">
    <property type="entry name" value="HYDROLASE C777.06C-RELATED-RELATED"/>
    <property type="match status" value="1"/>
</dbReference>
<organism evidence="2 3">
    <name type="scientific">Candidatus Schekmanbacteria bacterium RIFCSPLOWO2_12_FULL_38_15</name>
    <dbReference type="NCBI Taxonomy" id="1817883"/>
    <lineage>
        <taxon>Bacteria</taxon>
        <taxon>Candidatus Schekmaniibacteriota</taxon>
    </lineage>
</organism>
<dbReference type="InterPro" id="IPR001279">
    <property type="entry name" value="Metallo-B-lactamas"/>
</dbReference>
<evidence type="ECO:0000259" key="1">
    <source>
        <dbReference type="SMART" id="SM00849"/>
    </source>
</evidence>
<dbReference type="STRING" id="1817883.A3G31_12065"/>
<dbReference type="Gene3D" id="3.60.15.10">
    <property type="entry name" value="Ribonuclease Z/Hydroxyacylglutathione hydrolase-like"/>
    <property type="match status" value="1"/>
</dbReference>
<dbReference type="AlphaFoldDB" id="A0A1F7SMA7"/>
<dbReference type="PANTHER" id="PTHR42663:SF6">
    <property type="entry name" value="HYDROLASE C777.06C-RELATED"/>
    <property type="match status" value="1"/>
</dbReference>
<keyword evidence="2" id="KW-0378">Hydrolase</keyword>
<dbReference type="GO" id="GO:0016787">
    <property type="term" value="F:hydrolase activity"/>
    <property type="evidence" value="ECO:0007669"/>
    <property type="project" value="UniProtKB-KW"/>
</dbReference>
<sequence length="254" mass="28710">MEILFLGTGTSHGIPKIACRCDVCTSKNPKNKRNRSSAYLCLEDGFSILIDTSIDLRTQSLQYNIERVDAVFYTHYHADHIFGLDELRRFNELSGKTIPIYGSKETIDGIKSIFSYVFENNYIPGGGIPSLGTNVINSRFDINGVHFERLEGKHGIFEVSGFRTGKFAYFTDVNYISRRTLDKMKGLDVLVLGALRDTPHPTHFTIDEAVEIIEKVKPEKSYLTHISHEIDHEEISSVLPKNVFLAYDGLKLTV</sequence>
<dbReference type="Proteomes" id="UP000178082">
    <property type="component" value="Unassembled WGS sequence"/>
</dbReference>
<protein>
    <submittedName>
        <fullName evidence="2">MBL fold metallo-hydrolase</fullName>
    </submittedName>
</protein>
<dbReference type="InterPro" id="IPR036866">
    <property type="entry name" value="RibonucZ/Hydroxyglut_hydro"/>
</dbReference>
<accession>A0A1F7SMA7</accession>
<proteinExistence type="predicted"/>
<dbReference type="SUPFAM" id="SSF56281">
    <property type="entry name" value="Metallo-hydrolase/oxidoreductase"/>
    <property type="match status" value="1"/>
</dbReference>
<evidence type="ECO:0000313" key="3">
    <source>
        <dbReference type="Proteomes" id="UP000178082"/>
    </source>
</evidence>
<gene>
    <name evidence="2" type="ORF">A3G31_12065</name>
</gene>
<comment type="caution">
    <text evidence="2">The sequence shown here is derived from an EMBL/GenBank/DDBJ whole genome shotgun (WGS) entry which is preliminary data.</text>
</comment>
<dbReference type="Pfam" id="PF12706">
    <property type="entry name" value="Lactamase_B_2"/>
    <property type="match status" value="1"/>
</dbReference>
<evidence type="ECO:0000313" key="2">
    <source>
        <dbReference type="EMBL" id="OGL54337.1"/>
    </source>
</evidence>
<dbReference type="CDD" id="cd16279">
    <property type="entry name" value="metallo-hydrolase-like_MBL-fold"/>
    <property type="match status" value="1"/>
</dbReference>
<dbReference type="SMART" id="SM00849">
    <property type="entry name" value="Lactamase_B"/>
    <property type="match status" value="1"/>
</dbReference>
<feature type="domain" description="Metallo-beta-lactamase" evidence="1">
    <location>
        <begin position="35"/>
        <end position="225"/>
    </location>
</feature>
<reference evidence="2 3" key="1">
    <citation type="journal article" date="2016" name="Nat. Commun.">
        <title>Thousands of microbial genomes shed light on interconnected biogeochemical processes in an aquifer system.</title>
        <authorList>
            <person name="Anantharaman K."/>
            <person name="Brown C.T."/>
            <person name="Hug L.A."/>
            <person name="Sharon I."/>
            <person name="Castelle C.J."/>
            <person name="Probst A.J."/>
            <person name="Thomas B.C."/>
            <person name="Singh A."/>
            <person name="Wilkins M.J."/>
            <person name="Karaoz U."/>
            <person name="Brodie E.L."/>
            <person name="Williams K.H."/>
            <person name="Hubbard S.S."/>
            <person name="Banfield J.F."/>
        </authorList>
    </citation>
    <scope>NUCLEOTIDE SEQUENCE [LARGE SCALE GENOMIC DNA]</scope>
</reference>